<protein>
    <submittedName>
        <fullName evidence="6">ARAD1D36894p</fullName>
    </submittedName>
</protein>
<dbReference type="PhylomeDB" id="A0A060TC49"/>
<comment type="similarity">
    <text evidence="3">Belongs to the eukaryotic RPB4 RNA polymerase subunit family.</text>
</comment>
<gene>
    <name evidence="6" type="ORF">GNLVRS02_ARAD1D36894g</name>
</gene>
<dbReference type="InterPro" id="IPR010997">
    <property type="entry name" value="HRDC-like_sf"/>
</dbReference>
<accession>A0A060TC49</accession>
<reference evidence="6" key="2">
    <citation type="submission" date="2014-06" db="EMBL/GenBank/DDBJ databases">
        <title>The complete genome of Blastobotrys (Arxula) adeninivorans LS3 - a yeast of biotechnological interest.</title>
        <authorList>
            <person name="Kunze G."/>
            <person name="Gaillardin C."/>
            <person name="Czernicka M."/>
            <person name="Durrens P."/>
            <person name="Martin T."/>
            <person name="Boer E."/>
            <person name="Gabaldon T."/>
            <person name="Cruz J."/>
            <person name="Talla E."/>
            <person name="Marck C."/>
            <person name="Goffeau A."/>
            <person name="Barbe V."/>
            <person name="Baret P."/>
            <person name="Baronian K."/>
            <person name="Beier S."/>
            <person name="Bleykasten C."/>
            <person name="Bode R."/>
            <person name="Casaregola S."/>
            <person name="Despons L."/>
            <person name="Fairhead C."/>
            <person name="Giersberg M."/>
            <person name="Gierski P."/>
            <person name="Hahnel U."/>
            <person name="Hartmann A."/>
            <person name="Jankowska D."/>
            <person name="Jubin C."/>
            <person name="Jung P."/>
            <person name="Lafontaine I."/>
            <person name="Leh-Louis V."/>
            <person name="Lemaire M."/>
            <person name="Marcet-Houben M."/>
            <person name="Mascher M."/>
            <person name="Morel G."/>
            <person name="Richard G.-F."/>
            <person name="Riechen J."/>
            <person name="Sacerdot C."/>
            <person name="Sarkar A."/>
            <person name="Savel G."/>
            <person name="Schacherer J."/>
            <person name="Sherman D."/>
            <person name="Straub M.-L."/>
            <person name="Stein N."/>
            <person name="Thierry A."/>
            <person name="Trautwein-Schult A."/>
            <person name="Westhof E."/>
            <person name="Worch S."/>
            <person name="Dujon B."/>
            <person name="Souciet J.-L."/>
            <person name="Wincker P."/>
            <person name="Scholz U."/>
            <person name="Neuveglise N."/>
        </authorList>
    </citation>
    <scope>NUCLEOTIDE SEQUENCE</scope>
    <source>
        <strain evidence="6">LS3</strain>
    </source>
</reference>
<dbReference type="InterPro" id="IPR006590">
    <property type="entry name" value="RNA_pol_Rpb4/RPC9_core"/>
</dbReference>
<dbReference type="GO" id="GO:0030880">
    <property type="term" value="C:RNA polymerase complex"/>
    <property type="evidence" value="ECO:0007669"/>
    <property type="project" value="InterPro"/>
</dbReference>
<dbReference type="GO" id="GO:0000166">
    <property type="term" value="F:nucleotide binding"/>
    <property type="evidence" value="ECO:0007669"/>
    <property type="project" value="InterPro"/>
</dbReference>
<dbReference type="InterPro" id="IPR045222">
    <property type="entry name" value="Rpb4-like"/>
</dbReference>
<feature type="domain" description="RNA polymerase Rpb4/RPC9 core" evidence="5">
    <location>
        <begin position="42"/>
        <end position="180"/>
    </location>
</feature>
<dbReference type="InterPro" id="IPR005574">
    <property type="entry name" value="Rpb4/RPC9"/>
</dbReference>
<dbReference type="GO" id="GO:0005634">
    <property type="term" value="C:nucleus"/>
    <property type="evidence" value="ECO:0007669"/>
    <property type="project" value="UniProtKB-SubCell"/>
</dbReference>
<dbReference type="SMART" id="SM00657">
    <property type="entry name" value="RPOL4c"/>
    <property type="match status" value="1"/>
</dbReference>
<dbReference type="EMBL" id="HG937694">
    <property type="protein sequence ID" value="CDP38538.1"/>
    <property type="molecule type" value="Genomic_DNA"/>
</dbReference>
<dbReference type="SUPFAM" id="SSF47819">
    <property type="entry name" value="HRDC-like"/>
    <property type="match status" value="1"/>
</dbReference>
<dbReference type="GO" id="GO:0006352">
    <property type="term" value="P:DNA-templated transcription initiation"/>
    <property type="evidence" value="ECO:0007669"/>
    <property type="project" value="InterPro"/>
</dbReference>
<organism evidence="6">
    <name type="scientific">Blastobotrys adeninivorans</name>
    <name type="common">Yeast</name>
    <name type="synonym">Arxula adeninivorans</name>
    <dbReference type="NCBI Taxonomy" id="409370"/>
    <lineage>
        <taxon>Eukaryota</taxon>
        <taxon>Fungi</taxon>
        <taxon>Dikarya</taxon>
        <taxon>Ascomycota</taxon>
        <taxon>Saccharomycotina</taxon>
        <taxon>Dipodascomycetes</taxon>
        <taxon>Dipodascales</taxon>
        <taxon>Trichomonascaceae</taxon>
        <taxon>Blastobotrys</taxon>
    </lineage>
</organism>
<evidence type="ECO:0000313" key="6">
    <source>
        <dbReference type="EMBL" id="CDP38538.1"/>
    </source>
</evidence>
<dbReference type="AlphaFoldDB" id="A0A060TC49"/>
<dbReference type="PANTHER" id="PTHR21297">
    <property type="entry name" value="DNA-DIRECTED RNA POLYMERASE II"/>
    <property type="match status" value="1"/>
</dbReference>
<evidence type="ECO:0000256" key="2">
    <source>
        <dbReference type="ARBA" id="ARBA00023242"/>
    </source>
</evidence>
<feature type="region of interest" description="Disordered" evidence="4">
    <location>
        <begin position="1"/>
        <end position="29"/>
    </location>
</feature>
<evidence type="ECO:0000256" key="1">
    <source>
        <dbReference type="ARBA" id="ARBA00004123"/>
    </source>
</evidence>
<keyword evidence="2" id="KW-0539">Nucleus</keyword>
<reference evidence="6" key="1">
    <citation type="submission" date="2014-02" db="EMBL/GenBank/DDBJ databases">
        <authorList>
            <person name="Genoscope - CEA"/>
        </authorList>
    </citation>
    <scope>NUCLEOTIDE SEQUENCE</scope>
    <source>
        <strain evidence="6">LS3</strain>
    </source>
</reference>
<feature type="compositionally biased region" description="Acidic residues" evidence="4">
    <location>
        <begin position="78"/>
        <end position="93"/>
    </location>
</feature>
<evidence type="ECO:0000259" key="5">
    <source>
        <dbReference type="SMART" id="SM00657"/>
    </source>
</evidence>
<sequence>MNISTSTIQQRRKRPTQNITEEEDASQLKLGPEFDIEQITHDGVKTPLITLNLSETRLLINAAIKQRRKEAAAAAGQDFEDENTNDDDDEEDFSNSNEVLRKTQEYLALFARFRNEQTVGAVETLLKSDDNADLHPFEIAQLGSLACDEADEAKTLIPSLASKKTDQELQVLLDHLRRFG</sequence>
<proteinExistence type="inferred from homology"/>
<evidence type="ECO:0000256" key="4">
    <source>
        <dbReference type="SAM" id="MobiDB-lite"/>
    </source>
</evidence>
<dbReference type="Gene3D" id="1.20.1250.40">
    <property type="match status" value="1"/>
</dbReference>
<name>A0A060TC49_BLAAD</name>
<evidence type="ECO:0000256" key="3">
    <source>
        <dbReference type="ARBA" id="ARBA00025724"/>
    </source>
</evidence>
<dbReference type="Pfam" id="PF03874">
    <property type="entry name" value="RNA_pol_Rpb4"/>
    <property type="match status" value="1"/>
</dbReference>
<dbReference type="InterPro" id="IPR038324">
    <property type="entry name" value="Rpb4/RPC9_sf"/>
</dbReference>
<comment type="subcellular location">
    <subcellularLocation>
        <location evidence="1">Nucleus</location>
    </subcellularLocation>
</comment>
<feature type="region of interest" description="Disordered" evidence="4">
    <location>
        <begin position="73"/>
        <end position="97"/>
    </location>
</feature>